<protein>
    <submittedName>
        <fullName evidence="2">Uncharacterized protein</fullName>
    </submittedName>
</protein>
<reference evidence="2 3" key="1">
    <citation type="journal article" date="2016" name="Genome Biol. Evol.">
        <title>Divergent and convergent evolution of fungal pathogenicity.</title>
        <authorList>
            <person name="Shang Y."/>
            <person name="Xiao G."/>
            <person name="Zheng P."/>
            <person name="Cen K."/>
            <person name="Zhan S."/>
            <person name="Wang C."/>
        </authorList>
    </citation>
    <scope>NUCLEOTIDE SEQUENCE [LARGE SCALE GENOMIC DNA]</scope>
    <source>
        <strain evidence="2 3">RCEF 3172</strain>
    </source>
</reference>
<dbReference type="GO" id="GO:0097367">
    <property type="term" value="F:carbohydrate derivative binding"/>
    <property type="evidence" value="ECO:0007669"/>
    <property type="project" value="InterPro"/>
</dbReference>
<dbReference type="AlphaFoldDB" id="A0A166WMT1"/>
<evidence type="ECO:0000313" key="2">
    <source>
        <dbReference type="EMBL" id="OAA34900.1"/>
    </source>
</evidence>
<feature type="region of interest" description="Disordered" evidence="1">
    <location>
        <begin position="1"/>
        <end position="21"/>
    </location>
</feature>
<organism evidence="2 3">
    <name type="scientific">Beauveria brongniartii RCEF 3172</name>
    <dbReference type="NCBI Taxonomy" id="1081107"/>
    <lineage>
        <taxon>Eukaryota</taxon>
        <taxon>Fungi</taxon>
        <taxon>Dikarya</taxon>
        <taxon>Ascomycota</taxon>
        <taxon>Pezizomycotina</taxon>
        <taxon>Sordariomycetes</taxon>
        <taxon>Hypocreomycetidae</taxon>
        <taxon>Hypocreales</taxon>
        <taxon>Cordycipitaceae</taxon>
        <taxon>Beauveria</taxon>
        <taxon>Beauveria brongniartii</taxon>
    </lineage>
</organism>
<sequence>MKKSAAQGQVPHLGKLQTEATSRVARDMGSLSTFALCQALPTRKRARYRLRSRPACAPLQGWPIDEMPPRLGAGGRLIYVGAGNSGRVAQMDCAEIPVTFYINAAQFRAVVASGPRAKLVVR</sequence>
<evidence type="ECO:0000256" key="1">
    <source>
        <dbReference type="SAM" id="MobiDB-lite"/>
    </source>
</evidence>
<dbReference type="EMBL" id="AZHA01000047">
    <property type="protein sequence ID" value="OAA34900.1"/>
    <property type="molecule type" value="Genomic_DNA"/>
</dbReference>
<dbReference type="InterPro" id="IPR046348">
    <property type="entry name" value="SIS_dom_sf"/>
</dbReference>
<comment type="caution">
    <text evidence="2">The sequence shown here is derived from an EMBL/GenBank/DDBJ whole genome shotgun (WGS) entry which is preliminary data.</text>
</comment>
<dbReference type="OrthoDB" id="311172at2759"/>
<keyword evidence="3" id="KW-1185">Reference proteome</keyword>
<evidence type="ECO:0000313" key="3">
    <source>
        <dbReference type="Proteomes" id="UP000076863"/>
    </source>
</evidence>
<dbReference type="Proteomes" id="UP000076863">
    <property type="component" value="Unassembled WGS sequence"/>
</dbReference>
<proteinExistence type="predicted"/>
<dbReference type="GO" id="GO:1901135">
    <property type="term" value="P:carbohydrate derivative metabolic process"/>
    <property type="evidence" value="ECO:0007669"/>
    <property type="project" value="InterPro"/>
</dbReference>
<dbReference type="SUPFAM" id="SSF53697">
    <property type="entry name" value="SIS domain"/>
    <property type="match status" value="1"/>
</dbReference>
<gene>
    <name evidence="2" type="ORF">BBO_08987</name>
</gene>
<dbReference type="Gene3D" id="3.40.50.10490">
    <property type="entry name" value="Glucose-6-phosphate isomerase like protein, domain 1"/>
    <property type="match status" value="1"/>
</dbReference>
<accession>A0A166WMT1</accession>
<name>A0A166WMT1_9HYPO</name>